<accession>A0AC61QRP4</accession>
<gene>
    <name evidence="1" type="ORF">E5358_05240</name>
</gene>
<comment type="caution">
    <text evidence="1">The sequence shown here is derived from an EMBL/GenBank/DDBJ whole genome shotgun (WGS) entry which is preliminary data.</text>
</comment>
<proteinExistence type="predicted"/>
<evidence type="ECO:0000313" key="2">
    <source>
        <dbReference type="Proteomes" id="UP000308886"/>
    </source>
</evidence>
<reference evidence="1" key="1">
    <citation type="submission" date="2019-04" db="EMBL/GenBank/DDBJ databases">
        <title>Microbes associate with the intestines of laboratory mice.</title>
        <authorList>
            <person name="Navarre W."/>
            <person name="Wong E."/>
            <person name="Huang K."/>
            <person name="Tropini C."/>
            <person name="Ng K."/>
            <person name="Yu B."/>
        </authorList>
    </citation>
    <scope>NUCLEOTIDE SEQUENCE</scope>
    <source>
        <strain evidence="1">NM73_A23</strain>
    </source>
</reference>
<keyword evidence="2" id="KW-1185">Reference proteome</keyword>
<protein>
    <submittedName>
        <fullName evidence="1">Uncharacterized protein</fullName>
    </submittedName>
</protein>
<sequence>MYQRFLNNEDYMSQISDELFNQLIRGQQIRVNQAEEAAEASIVEYLTDNYEVEKALEVGKNLREYNPRITYPVGVHFYHEGKIVEAMRSINGIKAPATVEYWRECEDVDKIDRETIMAYSQLLNYHPGDLVYFSGSVYECLEHNGFDYADIRIPGINAWEQVQTSPWEPNVEYEPWAVVEWDSQFFALLNTDEIDLTVNPMESDNWGLIGEYDPEYAYEFKDTEYVVFDSKVWIPTMLPTADTLKEGYNFRYHDPRNPNIKKHMIKIALYELHKLISPNNVSTARITDYEATMQWLHDANRCKINPQIQRKLDEEKKPVSEIAMATFQRDYDPYKNPWQI</sequence>
<name>A0AC61QRP4_9BACT</name>
<dbReference type="Proteomes" id="UP000308886">
    <property type="component" value="Unassembled WGS sequence"/>
</dbReference>
<organism evidence="1 2">
    <name type="scientific">Palleniella muris</name>
    <dbReference type="NCBI Taxonomy" id="3038145"/>
    <lineage>
        <taxon>Bacteria</taxon>
        <taxon>Pseudomonadati</taxon>
        <taxon>Bacteroidota</taxon>
        <taxon>Bacteroidia</taxon>
        <taxon>Bacteroidales</taxon>
        <taxon>Prevotellaceae</taxon>
        <taxon>Palleniella</taxon>
    </lineage>
</organism>
<evidence type="ECO:0000313" key="1">
    <source>
        <dbReference type="EMBL" id="TGX82743.1"/>
    </source>
</evidence>
<dbReference type="EMBL" id="SRZC01000007">
    <property type="protein sequence ID" value="TGX82743.1"/>
    <property type="molecule type" value="Genomic_DNA"/>
</dbReference>